<dbReference type="InterPro" id="IPR013747">
    <property type="entry name" value="ACP_syn_III_C"/>
</dbReference>
<dbReference type="InterPro" id="IPR016039">
    <property type="entry name" value="Thiolase-like"/>
</dbReference>
<evidence type="ECO:0000313" key="5">
    <source>
        <dbReference type="Proteomes" id="UP001595847"/>
    </source>
</evidence>
<keyword evidence="5" id="KW-1185">Reference proteome</keyword>
<keyword evidence="1" id="KW-0808">Transferase</keyword>
<evidence type="ECO:0000256" key="1">
    <source>
        <dbReference type="ARBA" id="ARBA00022679"/>
    </source>
</evidence>
<sequence>MRFEQPVGIASAAVWLPPDRSAAADAVEQRDIREGQARELAHPALPDAGDIGAPDMAVHAARAALRAAGAGAEHVGSVFHAWMYYQGHDLWSPAHYIAGRLGAAHALPIGIQQVCNGGATAVELSAVRLAAADAKEYGLVTTADRFVAPGFNRWTADYGVAYGDGGTALLLHASPEAADPLLLHAVSTVAVPELEEMHRGDDPFADAARTHRDTVDMRATKRAYLRRHGREGFAATNERCVREVATEALREAGLRPGDDRIRCAVLPRFGAKTLQDSWIPILTEVIGAELEDWGRETGHLGAGDAVAGVAELYRRRHLRPGEYALVFSAGAGFTWSCLVVQAPHES</sequence>
<dbReference type="PANTHER" id="PTHR34069">
    <property type="entry name" value="3-OXOACYL-[ACYL-CARRIER-PROTEIN] SYNTHASE 3"/>
    <property type="match status" value="1"/>
</dbReference>
<organism evidence="4 5">
    <name type="scientific">Nocardiopsis sediminis</name>
    <dbReference type="NCBI Taxonomy" id="1778267"/>
    <lineage>
        <taxon>Bacteria</taxon>
        <taxon>Bacillati</taxon>
        <taxon>Actinomycetota</taxon>
        <taxon>Actinomycetes</taxon>
        <taxon>Streptosporangiales</taxon>
        <taxon>Nocardiopsidaceae</taxon>
        <taxon>Nocardiopsis</taxon>
    </lineage>
</organism>
<dbReference type="Gene3D" id="3.40.47.10">
    <property type="match status" value="2"/>
</dbReference>
<protein>
    <submittedName>
        <fullName evidence="4">Ketoacyl-ACP synthase III family protein</fullName>
    </submittedName>
</protein>
<proteinExistence type="predicted"/>
<dbReference type="RefSeq" id="WP_378531495.1">
    <property type="nucleotide sequence ID" value="NZ_JBHSBH010000005.1"/>
</dbReference>
<comment type="caution">
    <text evidence="4">The sequence shown here is derived from an EMBL/GenBank/DDBJ whole genome shotgun (WGS) entry which is preliminary data.</text>
</comment>
<evidence type="ECO:0000256" key="2">
    <source>
        <dbReference type="ARBA" id="ARBA00023315"/>
    </source>
</evidence>
<gene>
    <name evidence="4" type="ORF">ACFOVU_08320</name>
</gene>
<dbReference type="Proteomes" id="UP001595847">
    <property type="component" value="Unassembled WGS sequence"/>
</dbReference>
<feature type="domain" description="Beta-ketoacyl-[acyl-carrier-protein] synthase III C-terminal" evidence="3">
    <location>
        <begin position="295"/>
        <end position="341"/>
    </location>
</feature>
<accession>A0ABV8FIE8</accession>
<evidence type="ECO:0000259" key="3">
    <source>
        <dbReference type="Pfam" id="PF08541"/>
    </source>
</evidence>
<dbReference type="CDD" id="cd00827">
    <property type="entry name" value="init_cond_enzymes"/>
    <property type="match status" value="1"/>
</dbReference>
<name>A0ABV8FIE8_9ACTN</name>
<dbReference type="EMBL" id="JBHSBH010000005">
    <property type="protein sequence ID" value="MFC3995915.1"/>
    <property type="molecule type" value="Genomic_DNA"/>
</dbReference>
<reference evidence="5" key="1">
    <citation type="journal article" date="2019" name="Int. J. Syst. Evol. Microbiol.">
        <title>The Global Catalogue of Microorganisms (GCM) 10K type strain sequencing project: providing services to taxonomists for standard genome sequencing and annotation.</title>
        <authorList>
            <consortium name="The Broad Institute Genomics Platform"/>
            <consortium name="The Broad Institute Genome Sequencing Center for Infectious Disease"/>
            <person name="Wu L."/>
            <person name="Ma J."/>
        </authorList>
    </citation>
    <scope>NUCLEOTIDE SEQUENCE [LARGE SCALE GENOMIC DNA]</scope>
    <source>
        <strain evidence="5">TBRC 1826</strain>
    </source>
</reference>
<dbReference type="PANTHER" id="PTHR34069:SF2">
    <property type="entry name" value="BETA-KETOACYL-[ACYL-CARRIER-PROTEIN] SYNTHASE III"/>
    <property type="match status" value="1"/>
</dbReference>
<keyword evidence="2" id="KW-0012">Acyltransferase</keyword>
<dbReference type="Pfam" id="PF08541">
    <property type="entry name" value="ACP_syn_III_C"/>
    <property type="match status" value="1"/>
</dbReference>
<dbReference type="SUPFAM" id="SSF53901">
    <property type="entry name" value="Thiolase-like"/>
    <property type="match status" value="1"/>
</dbReference>
<evidence type="ECO:0000313" key="4">
    <source>
        <dbReference type="EMBL" id="MFC3995915.1"/>
    </source>
</evidence>